<proteinExistence type="predicted"/>
<feature type="compositionally biased region" description="Polar residues" evidence="1">
    <location>
        <begin position="538"/>
        <end position="552"/>
    </location>
</feature>
<name>A0A914PTR3_9BILA</name>
<evidence type="ECO:0000313" key="2">
    <source>
        <dbReference type="Proteomes" id="UP000887578"/>
    </source>
</evidence>
<dbReference type="Proteomes" id="UP000887578">
    <property type="component" value="Unplaced"/>
</dbReference>
<feature type="compositionally biased region" description="Polar residues" evidence="1">
    <location>
        <begin position="426"/>
        <end position="436"/>
    </location>
</feature>
<keyword evidence="2" id="KW-1185">Reference proteome</keyword>
<feature type="region of interest" description="Disordered" evidence="1">
    <location>
        <begin position="392"/>
        <end position="411"/>
    </location>
</feature>
<protein>
    <submittedName>
        <fullName evidence="3">C2H2-type domain-containing protein</fullName>
    </submittedName>
</protein>
<feature type="region of interest" description="Disordered" evidence="1">
    <location>
        <begin position="525"/>
        <end position="557"/>
    </location>
</feature>
<feature type="compositionally biased region" description="Acidic residues" evidence="1">
    <location>
        <begin position="794"/>
        <end position="811"/>
    </location>
</feature>
<feature type="region of interest" description="Disordered" evidence="1">
    <location>
        <begin position="777"/>
        <end position="827"/>
    </location>
</feature>
<sequence>MSDSLEEKYGPPPEKGKRQYRRREKRNVASVETNFCFTALKDSPELDRIPYFSKYDIPKRKPFVYPQKDYGFKDTDFCRPANNGTQAFQQKEMLRRSIKFSKSTAPKKEKPIKGPKFTPKLKELQKMFRGKHNPAVKKFYYCKDIKSNSKAARSCHTKLPSKKRSKQQWNAFSSNEKFIFKKVMIAQGLKFQRRFKTIKNSDYNTNVFSLKFFAMFMILQRLINIVSTKFVEFLTISNMDTVENICDQQMDFGWDLIQISPYYYYSETIIIFVLLYVIRKLLLSADDYYDNEEVLQNRLENILQCYKSIETFNRKNLSENVCNTLPNVENINLTTVSDPVLKSSKNVKIDNPIYDQYDYTNEPKFQIMQTSNNNKYSNLNLNQNHQSSKIVTMPSHTTSSNNMKSYDYTVSNDENGTKDSWKHSPAGSSKSSNYSSTFVQDKELKIELKNNISSKNKSTISLNIAAYENSNESAKSDVIKNGLKNERKIAKDYFPLPQNPFEFPRQQDSSLPKPKVSQFRAFQHLLNPNEANKAPRRPSTSSTKRPAQNINSEPEHSFKRRSVDAEILLDQSEPSAPSPYYPTIANEQNYAFRKLQPILRDQRVSQPTLDFLATEIIDFNNILIDEIIHNIEQCCVPTHLLSPEDLRLWTIIVKAVHNHTTESVQIHQSRFCSTRECVNFLHFIPFVDSPPKPSKKPKIKNSSIKATEKNPNITVKATKKIPNITVKATKITLEPRPITPDNPYISELCMLNTYIESDNNELNDASTTEVVTEMAGGQCLDKNTEMHKSRSDNEELSESDEDGNENEDEDPTDKNNEKLDSEYEDDDDEIQRIIAELLKDTEGDELLSDEHVVEQLSSQLDSQTLIHEDETDDSIEGEFIKQTGGNLGIKRTILSIVNNLKDNAEQYPAFLTKKSSHFIDLLYTFCVSLAPVSHERPRSYDSKDRLATVSSRINAKLPSNDDNSQNFDYEIAKEKIIHYLAEISELKKMVSRVQLFQAQLKLAETSEEDIQTKLNLWYEKLEDKACSLIDEDGFIDDKGGWAARLKPGSYHTAAYIMCEYVSLMIAKNVSFDEFANPAFHLKFVKFYQKTLSKMDRRGLHLQAMTTYLRGLEKADRQKKYNKNEYKLINAGTIVGKTVNVGVGLKLAGVFALSKDSFSLSSEAETAATKAQFSANKVSASVNCYPLAYPDIIAYFEDSEVESIVHVRNRLLLDHGVQSGWRISSMIKVHLSDFKTSPGIRLRNLKFAFVDADTVELEMSGVFHKTIEMPCDVLKFTTRMTHQKHDFVLLLLLYLDKIGAFTKPLRECFAEHSFEIKNEHLDHFLYAASTRDGRLITDECMSVNEVDGFTIQVALKLITRNEGLTSISQVVGVLRGSNWRSSAVIKYLNYGDHCLQDTIDNFRKLQPLSPTIKAADVHVFLKDIGKRSQYYFDAEHPLAEELKQFWTPKFHSYKIRQIQTSLNLFALEHDAPVIKSKRAIENPLNITLDLDKILNFYTHDYTTRFDGYKYKNPVCPFPQCDVKFDGKRIEHISSHVNEPIFCKQCEDPYFSAKSALVTYDCWHNHMFRQHVLSHICRACKVLSCKRGIVYCKKLGHNVQFASAIRLHYKSSIRTNIIPAETVEFQLPAAIANNIPVTPASSSNSKDLTKWQLLHEITEASDSVEEAAWVLLGYIKGTTAPLPFLLDDEFKPYIDYLKSKNKL</sequence>
<feature type="compositionally biased region" description="Basic and acidic residues" evidence="1">
    <location>
        <begin position="1"/>
        <end position="17"/>
    </location>
</feature>
<feature type="region of interest" description="Disordered" evidence="1">
    <location>
        <begin position="416"/>
        <end position="436"/>
    </location>
</feature>
<accession>A0A914PTR3</accession>
<feature type="region of interest" description="Disordered" evidence="1">
    <location>
        <begin position="1"/>
        <end position="27"/>
    </location>
</feature>
<reference evidence="3" key="1">
    <citation type="submission" date="2022-11" db="UniProtKB">
        <authorList>
            <consortium name="WormBaseParasite"/>
        </authorList>
    </citation>
    <scope>IDENTIFICATION</scope>
</reference>
<feature type="compositionally biased region" description="Polar residues" evidence="1">
    <location>
        <begin position="394"/>
        <end position="411"/>
    </location>
</feature>
<feature type="compositionally biased region" description="Basic and acidic residues" evidence="1">
    <location>
        <begin position="782"/>
        <end position="793"/>
    </location>
</feature>
<organism evidence="2 3">
    <name type="scientific">Panagrolaimus davidi</name>
    <dbReference type="NCBI Taxonomy" id="227884"/>
    <lineage>
        <taxon>Eukaryota</taxon>
        <taxon>Metazoa</taxon>
        <taxon>Ecdysozoa</taxon>
        <taxon>Nematoda</taxon>
        <taxon>Chromadorea</taxon>
        <taxon>Rhabditida</taxon>
        <taxon>Tylenchina</taxon>
        <taxon>Panagrolaimomorpha</taxon>
        <taxon>Panagrolaimoidea</taxon>
        <taxon>Panagrolaimidae</taxon>
        <taxon>Panagrolaimus</taxon>
    </lineage>
</organism>
<feature type="compositionally biased region" description="Basic and acidic residues" evidence="1">
    <location>
        <begin position="812"/>
        <end position="821"/>
    </location>
</feature>
<dbReference type="WBParaSite" id="PDA_v2.g18252.t1">
    <property type="protein sequence ID" value="PDA_v2.g18252.t1"/>
    <property type="gene ID" value="PDA_v2.g18252"/>
</dbReference>
<evidence type="ECO:0000256" key="1">
    <source>
        <dbReference type="SAM" id="MobiDB-lite"/>
    </source>
</evidence>
<evidence type="ECO:0000313" key="3">
    <source>
        <dbReference type="WBParaSite" id="PDA_v2.g18252.t1"/>
    </source>
</evidence>